<dbReference type="RefSeq" id="WP_131330006.1">
    <property type="nucleotide sequence ID" value="NZ_CP044016.1"/>
</dbReference>
<feature type="transmembrane region" description="Helical" evidence="1">
    <location>
        <begin position="269"/>
        <end position="294"/>
    </location>
</feature>
<feature type="transmembrane region" description="Helical" evidence="1">
    <location>
        <begin position="244"/>
        <end position="262"/>
    </location>
</feature>
<evidence type="ECO:0000313" key="2">
    <source>
        <dbReference type="EMBL" id="QES89060.1"/>
    </source>
</evidence>
<dbReference type="OrthoDB" id="675873at2"/>
<feature type="transmembrane region" description="Helical" evidence="1">
    <location>
        <begin position="346"/>
        <end position="370"/>
    </location>
</feature>
<protein>
    <submittedName>
        <fullName evidence="2">DUF3667 domain-containing protein</fullName>
    </submittedName>
</protein>
<keyword evidence="1" id="KW-1133">Transmembrane helix</keyword>
<dbReference type="Pfam" id="PF12412">
    <property type="entry name" value="DUF3667"/>
    <property type="match status" value="1"/>
</dbReference>
<dbReference type="KEGG" id="arac:E0W69_010455"/>
<dbReference type="EMBL" id="CP044016">
    <property type="protein sequence ID" value="QES89060.1"/>
    <property type="molecule type" value="Genomic_DNA"/>
</dbReference>
<gene>
    <name evidence="2" type="ORF">E0W69_010455</name>
</gene>
<keyword evidence="1" id="KW-0472">Membrane</keyword>
<sequence length="371" mass="44067">MGHHHKLRTENDCLNCGAIVEDRFCPHCGQENIERRQPFHFLIGHFMEDLTHYDGQFWITMKALLFNPGQLTQTYLSGKRLKYVNPVKLYIFISFIAFFLPAIIPDFSHKKHHDEKEEKKVEVKKVEDEKGINGMKVLLDKKLISKSDFDQYVVKMNNTMSHDSLVKKQSKNEVSEEYYNLDQSIIKGATTQEEYDKIQAGLPPSEKNNYWQNIVAAKIFSWKEEGLTKKEVNEKWKESFVHNFPKVIFVYMPLFAFLLWLLENKKKFWYFDASIFTLHFFSFLLTAITTIIILQKLFSGFSYGIFTIILILYSVVICFYTIRYFFKAHHRVFFQSRRRVFLKGVVLFFINFIFMLFFVVAYAIIIGYRIH</sequence>
<evidence type="ECO:0000313" key="3">
    <source>
        <dbReference type="Proteomes" id="UP000292424"/>
    </source>
</evidence>
<keyword evidence="1" id="KW-0812">Transmembrane</keyword>
<accession>A0A5P2G5M5</accession>
<feature type="transmembrane region" description="Helical" evidence="1">
    <location>
        <begin position="300"/>
        <end position="326"/>
    </location>
</feature>
<organism evidence="2 3">
    <name type="scientific">Rhizosphaericola mali</name>
    <dbReference type="NCBI Taxonomy" id="2545455"/>
    <lineage>
        <taxon>Bacteria</taxon>
        <taxon>Pseudomonadati</taxon>
        <taxon>Bacteroidota</taxon>
        <taxon>Chitinophagia</taxon>
        <taxon>Chitinophagales</taxon>
        <taxon>Chitinophagaceae</taxon>
        <taxon>Rhizosphaericola</taxon>
    </lineage>
</organism>
<proteinExistence type="predicted"/>
<evidence type="ECO:0000256" key="1">
    <source>
        <dbReference type="SAM" id="Phobius"/>
    </source>
</evidence>
<reference evidence="2 3" key="1">
    <citation type="submission" date="2019-09" db="EMBL/GenBank/DDBJ databases">
        <title>Complete genome sequence of Arachidicoccus sp. B3-10 isolated from apple orchard soil.</title>
        <authorList>
            <person name="Kim H.S."/>
            <person name="Han K.-I."/>
            <person name="Suh M.K."/>
            <person name="Lee K.C."/>
            <person name="Eom M.K."/>
            <person name="Kim J.-S."/>
            <person name="Kang S.W."/>
            <person name="Sin Y."/>
            <person name="Lee J.-S."/>
        </authorList>
    </citation>
    <scope>NUCLEOTIDE SEQUENCE [LARGE SCALE GENOMIC DNA]</scope>
    <source>
        <strain evidence="2 3">B3-10</strain>
    </source>
</reference>
<name>A0A5P2G5M5_9BACT</name>
<dbReference type="InterPro" id="IPR022134">
    <property type="entry name" value="DUF3667"/>
</dbReference>
<feature type="transmembrane region" description="Helical" evidence="1">
    <location>
        <begin position="87"/>
        <end position="104"/>
    </location>
</feature>
<dbReference type="Proteomes" id="UP000292424">
    <property type="component" value="Chromosome"/>
</dbReference>
<keyword evidence="3" id="KW-1185">Reference proteome</keyword>
<dbReference type="AlphaFoldDB" id="A0A5P2G5M5"/>